<keyword evidence="3" id="KW-1185">Reference proteome</keyword>
<reference evidence="2" key="1">
    <citation type="submission" date="2022-07" db="EMBL/GenBank/DDBJ databases">
        <title>Taxonomy of Novel Oxalotrophic and Methylotrophic Bacteria.</title>
        <authorList>
            <person name="Sahin N."/>
            <person name="Tani A."/>
        </authorList>
    </citation>
    <scope>NUCLEOTIDE SEQUENCE</scope>
    <source>
        <strain evidence="2">Y10</strain>
    </source>
</reference>
<dbReference type="EMBL" id="BRVO01000003">
    <property type="protein sequence ID" value="GLB50318.1"/>
    <property type="molecule type" value="Genomic_DNA"/>
</dbReference>
<organism evidence="2 3">
    <name type="scientific">Neptunitalea lumnitzerae</name>
    <dbReference type="NCBI Taxonomy" id="2965509"/>
    <lineage>
        <taxon>Bacteria</taxon>
        <taxon>Pseudomonadati</taxon>
        <taxon>Bacteroidota</taxon>
        <taxon>Flavobacteriia</taxon>
        <taxon>Flavobacteriales</taxon>
        <taxon>Flavobacteriaceae</taxon>
        <taxon>Neptunitalea</taxon>
    </lineage>
</organism>
<proteinExistence type="predicted"/>
<accession>A0ABQ5MLM7</accession>
<name>A0ABQ5MLM7_9FLAO</name>
<protein>
    <submittedName>
        <fullName evidence="2">Uncharacterized protein</fullName>
    </submittedName>
</protein>
<feature type="chain" id="PRO_5045395181" evidence="1">
    <location>
        <begin position="19"/>
        <end position="185"/>
    </location>
</feature>
<feature type="signal peptide" evidence="1">
    <location>
        <begin position="1"/>
        <end position="18"/>
    </location>
</feature>
<dbReference type="RefSeq" id="WP_281765945.1">
    <property type="nucleotide sequence ID" value="NZ_BRVO01000003.1"/>
</dbReference>
<gene>
    <name evidence="2" type="ORF">Y10_26860</name>
</gene>
<evidence type="ECO:0000313" key="2">
    <source>
        <dbReference type="EMBL" id="GLB50318.1"/>
    </source>
</evidence>
<evidence type="ECO:0000256" key="1">
    <source>
        <dbReference type="SAM" id="SignalP"/>
    </source>
</evidence>
<comment type="caution">
    <text evidence="2">The sequence shown here is derived from an EMBL/GenBank/DDBJ whole genome shotgun (WGS) entry which is preliminary data.</text>
</comment>
<evidence type="ECO:0000313" key="3">
    <source>
        <dbReference type="Proteomes" id="UP001143543"/>
    </source>
</evidence>
<sequence length="185" mass="20401">MKLFIPLMMLLCSLPVLGQNYHTEYTYTEGAYNGITIQNSYPKGGLTYTAVNGREYAYLVFYTCISNHSTTALTMNIDFSANSFIVPTAPGIDFNIFVPAAEMTLAKATEFNYGFSVEDFLDTHLGKATKLNATIPPKQTKLFYTVLLSTGRVEGVVRTGFFLEEGRLLYTVNGTHISGGALTKQ</sequence>
<keyword evidence="1" id="KW-0732">Signal</keyword>
<dbReference type="Proteomes" id="UP001143543">
    <property type="component" value="Unassembled WGS sequence"/>
</dbReference>